<dbReference type="PROSITE" id="PS50197">
    <property type="entry name" value="BEACH"/>
    <property type="match status" value="1"/>
</dbReference>
<dbReference type="EMBL" id="PYDT01000007">
    <property type="protein sequence ID" value="THU55964.1"/>
    <property type="molecule type" value="Genomic_DNA"/>
</dbReference>
<dbReference type="Gene3D" id="2.130.10.10">
    <property type="entry name" value="YVTN repeat-like/Quinoprotein amine dehydrogenase"/>
    <property type="match status" value="2"/>
</dbReference>
<dbReference type="Pfam" id="PF02138">
    <property type="entry name" value="Beach"/>
    <property type="match status" value="1"/>
</dbReference>
<evidence type="ECO:0000259" key="5">
    <source>
        <dbReference type="PROSITE" id="PS50011"/>
    </source>
</evidence>
<dbReference type="InterPro" id="IPR036322">
    <property type="entry name" value="WD40_repeat_dom_sf"/>
</dbReference>
<dbReference type="SUPFAM" id="SSF81837">
    <property type="entry name" value="BEACH domain"/>
    <property type="match status" value="1"/>
</dbReference>
<dbReference type="GO" id="GO:0004672">
    <property type="term" value="F:protein kinase activity"/>
    <property type="evidence" value="ECO:0007669"/>
    <property type="project" value="InterPro"/>
</dbReference>
<dbReference type="SMART" id="SM00320">
    <property type="entry name" value="WD40"/>
    <property type="match status" value="4"/>
</dbReference>
<sequence length="1657" mass="183342">MEQLSPCFECLERQVHSDLSTDLFFRYGVSDTALPFGSSAVLQVYLTGEVDNLLSEEVSVQLVLVGLFNEKITSLGQNMGPCSSSNSSGSLGDSAGGKDKQSPSEEGLVAVGHEISVSTHDQQYLLRVIAAITPDAYVGRASYATIRNLSLKYLSGALGNNSSSLVNFFREGRTTDYDVANFLKLVAYPASASNLIGSIRHPNIFPILGILEAPVYSYLLHPKAPYTLENVLKYSPTILKSDWHIRFLTYQILSALAYIHGLGFAHGNISPSSIHLNESLWACLNISEMACLKEASHSASRKACCFAEECPCQEIYADFGLSTSMNWSTSFRRWWAGDLSNYEYLLLLNKLAGRRWGDHSFHMVMPWVIDFSVKPDENSDVGWRDLTKSKWRLAKGDEQLDFTYSSSEIPHHVSDECLSELAVCSYKARRLPLSVLRSAVRSVYEPNEYPSSMQRLYQWTPDECIPEFYCDPRIFTSLHSEMSDLALPSWTTSPEEFISIHRDALESDRVSRQIHHWIDITFGYKLSGEASVEAKNVMLPTSNPSTPKSTGRLQLFTKPHPMRRGVTPHSQYHGLKESCFKCQLQHERKEISSITNGSSHLDPEELLSGTRYLDNLETATLFCEQTRYLDSVYNYQEEFLDYNCSLKSQLSDLSIIGSLEKTSDATSVPSDFDLGCLLECFEADDNLSMGFQESLNWRQKSSYLGVCSDNYAKDIFSYGCILAELYLKRPLFDAVSFAAYKESGVMPGAIQELPPHVALLVEASIHRDWRRRPSAKCFLESPYFSPSVRSAFLFLAPLQLLVNSGYCFQYAAKLASGGALKSMGASAAEMCASFCLPIMTSSLSDIETESALCLLKEFINCLSSPAIKALILPIIQKILQAGITIFSSEGFSPSGLLCEVNPPNKVTACAASVALIGSSDELGYPITIHQTILPLIHSFGKGLCSDGIDALVRIGSLLGEAFISGQLLPLLRNIILSCINVSQINKPEPMRSWNVLTLIDSFSTLDGLITVMPKEAILKELIQDKVCLHVRVLMQTQLDLSVVQVAAAALISLCKRLGPDFTSLYVLPQLKNLFDELAFSQSATPRPDASGRNVRISKQKVEEDIRIESRMDLVLLLYPFLASLISIEKLRQCCSTWFLLEQILQRYYNWKWDIVGETHRSSGESFSAQRLSIGRISSSVYNPAKLLLNDVGWSVPQSQGAKSGTSLLSSNKDMNEFPYTEKFKLSEQHYGTTDLKNHMPWFWFPSPDASSDAPDFLGRSGSLKDEPPWKIKASVLYSARAHPGAVRSIAVCHDECTFYTGGVGPGFKGSVQKWELSRMNCISGYYGHDEVVNDICTLSVSGRIASCDGTIHVWNGDTGKLISAYAESSISFPLPTANKVAIEQSNMLIANELTGGILSNAFSGSLYTCMHYLDSVNKLVAGMGNGSVSFSLNCSLNGIMYHGVAYIDIKQQDILCRFIDVLQDRKLQLWKTDAAEYSFSSLVSAICSCGSENIQADGGSSLPSWIATGLSSGHCRLLDVRCGNIIARWRAHDGYITKLAAPEDYLLVSSSFDRSLRVWDLRRSLASQLNVFRVHSDAITSFAMWSQDVISISRNKIALTSLSTSADQGGRYQLSPQTLYSADRGTRSQSVLSSISILPFSRLFLVGTEDGFLKVCC</sequence>
<dbReference type="SUPFAM" id="SSF56112">
    <property type="entry name" value="Protein kinase-like (PK-like)"/>
    <property type="match status" value="1"/>
</dbReference>
<dbReference type="PROSITE" id="PS50294">
    <property type="entry name" value="WD_REPEATS_REGION"/>
    <property type="match status" value="1"/>
</dbReference>
<keyword evidence="8" id="KW-1185">Reference proteome</keyword>
<feature type="compositionally biased region" description="Low complexity" evidence="4">
    <location>
        <begin position="80"/>
        <end position="93"/>
    </location>
</feature>
<gene>
    <name evidence="7" type="ORF">C4D60_Mb11t12240</name>
</gene>
<dbReference type="InterPro" id="IPR011009">
    <property type="entry name" value="Kinase-like_dom_sf"/>
</dbReference>
<keyword evidence="1 3" id="KW-0853">WD repeat</keyword>
<accession>A0A4S8J529</accession>
<dbReference type="Gene3D" id="1.10.1540.10">
    <property type="entry name" value="BEACH domain"/>
    <property type="match status" value="1"/>
</dbReference>
<dbReference type="PROSITE" id="PS50082">
    <property type="entry name" value="WD_REPEATS_2"/>
    <property type="match status" value="1"/>
</dbReference>
<keyword evidence="2" id="KW-0677">Repeat</keyword>
<comment type="caution">
    <text evidence="7">The sequence shown here is derived from an EMBL/GenBank/DDBJ whole genome shotgun (WGS) entry which is preliminary data.</text>
</comment>
<evidence type="ECO:0008006" key="9">
    <source>
        <dbReference type="Google" id="ProtNLM"/>
    </source>
</evidence>
<dbReference type="SMART" id="SM01026">
    <property type="entry name" value="Beach"/>
    <property type="match status" value="1"/>
</dbReference>
<evidence type="ECO:0000256" key="2">
    <source>
        <dbReference type="ARBA" id="ARBA00022737"/>
    </source>
</evidence>
<organism evidence="7 8">
    <name type="scientific">Musa balbisiana</name>
    <name type="common">Banana</name>
    <dbReference type="NCBI Taxonomy" id="52838"/>
    <lineage>
        <taxon>Eukaryota</taxon>
        <taxon>Viridiplantae</taxon>
        <taxon>Streptophyta</taxon>
        <taxon>Embryophyta</taxon>
        <taxon>Tracheophyta</taxon>
        <taxon>Spermatophyta</taxon>
        <taxon>Magnoliopsida</taxon>
        <taxon>Liliopsida</taxon>
        <taxon>Zingiberales</taxon>
        <taxon>Musaceae</taxon>
        <taxon>Musa</taxon>
    </lineage>
</organism>
<dbReference type="InterPro" id="IPR001680">
    <property type="entry name" value="WD40_rpt"/>
</dbReference>
<evidence type="ECO:0000256" key="4">
    <source>
        <dbReference type="SAM" id="MobiDB-lite"/>
    </source>
</evidence>
<feature type="repeat" description="WD" evidence="3">
    <location>
        <begin position="1529"/>
        <end position="1569"/>
    </location>
</feature>
<dbReference type="Pfam" id="PF00400">
    <property type="entry name" value="WD40"/>
    <property type="match status" value="2"/>
</dbReference>
<dbReference type="InterPro" id="IPR052651">
    <property type="entry name" value="WDR81"/>
</dbReference>
<evidence type="ECO:0000256" key="3">
    <source>
        <dbReference type="PROSITE-ProRule" id="PRU00221"/>
    </source>
</evidence>
<dbReference type="SUPFAM" id="SSF48371">
    <property type="entry name" value="ARM repeat"/>
    <property type="match status" value="1"/>
</dbReference>
<feature type="domain" description="BEACH" evidence="6">
    <location>
        <begin position="319"/>
        <end position="589"/>
    </location>
</feature>
<name>A0A4S8J529_MUSBA</name>
<feature type="region of interest" description="Disordered" evidence="4">
    <location>
        <begin position="79"/>
        <end position="104"/>
    </location>
</feature>
<evidence type="ECO:0000256" key="1">
    <source>
        <dbReference type="ARBA" id="ARBA00022574"/>
    </source>
</evidence>
<evidence type="ECO:0000313" key="8">
    <source>
        <dbReference type="Proteomes" id="UP000317650"/>
    </source>
</evidence>
<dbReference type="PANTHER" id="PTHR44662">
    <property type="entry name" value="WD REPEAT-CONTAINING PROTEIN 81"/>
    <property type="match status" value="1"/>
</dbReference>
<dbReference type="Proteomes" id="UP000317650">
    <property type="component" value="Chromosome 11"/>
</dbReference>
<proteinExistence type="predicted"/>
<dbReference type="InterPro" id="IPR036372">
    <property type="entry name" value="BEACH_dom_sf"/>
</dbReference>
<feature type="domain" description="Protein kinase" evidence="5">
    <location>
        <begin position="132"/>
        <end position="518"/>
    </location>
</feature>
<reference evidence="7 8" key="1">
    <citation type="journal article" date="2019" name="Nat. Plants">
        <title>Genome sequencing of Musa balbisiana reveals subgenome evolution and function divergence in polyploid bananas.</title>
        <authorList>
            <person name="Yao X."/>
        </authorList>
    </citation>
    <scope>NUCLEOTIDE SEQUENCE [LARGE SCALE GENOMIC DNA]</scope>
    <source>
        <strain evidence="8">cv. DH-PKW</strain>
        <tissue evidence="7">Leaves</tissue>
    </source>
</reference>
<dbReference type="PROSITE" id="PS50011">
    <property type="entry name" value="PROTEIN_KINASE_DOM"/>
    <property type="match status" value="1"/>
</dbReference>
<dbReference type="GO" id="GO:0005524">
    <property type="term" value="F:ATP binding"/>
    <property type="evidence" value="ECO:0007669"/>
    <property type="project" value="InterPro"/>
</dbReference>
<dbReference type="InterPro" id="IPR000719">
    <property type="entry name" value="Prot_kinase_dom"/>
</dbReference>
<dbReference type="InterPro" id="IPR015943">
    <property type="entry name" value="WD40/YVTN_repeat-like_dom_sf"/>
</dbReference>
<dbReference type="PANTHER" id="PTHR44662:SF1">
    <property type="entry name" value="WD REPEAT-CONTAINING PROTEIN 81"/>
    <property type="match status" value="1"/>
</dbReference>
<dbReference type="InterPro" id="IPR016024">
    <property type="entry name" value="ARM-type_fold"/>
</dbReference>
<evidence type="ECO:0000313" key="7">
    <source>
        <dbReference type="EMBL" id="THU55964.1"/>
    </source>
</evidence>
<dbReference type="CDD" id="cd06071">
    <property type="entry name" value="Beach"/>
    <property type="match status" value="1"/>
</dbReference>
<dbReference type="InterPro" id="IPR019775">
    <property type="entry name" value="WD40_repeat_CS"/>
</dbReference>
<dbReference type="PROSITE" id="PS00678">
    <property type="entry name" value="WD_REPEATS_1"/>
    <property type="match status" value="1"/>
</dbReference>
<protein>
    <recommendedName>
        <fullName evidence="9">Protein GFS12</fullName>
    </recommendedName>
</protein>
<dbReference type="STRING" id="52838.A0A4S8J529"/>
<dbReference type="InterPro" id="IPR000409">
    <property type="entry name" value="BEACH_dom"/>
</dbReference>
<evidence type="ECO:0000259" key="6">
    <source>
        <dbReference type="PROSITE" id="PS50197"/>
    </source>
</evidence>
<dbReference type="Gene3D" id="1.10.510.10">
    <property type="entry name" value="Transferase(Phosphotransferase) domain 1"/>
    <property type="match status" value="2"/>
</dbReference>
<dbReference type="SUPFAM" id="SSF50978">
    <property type="entry name" value="WD40 repeat-like"/>
    <property type="match status" value="1"/>
</dbReference>